<dbReference type="AlphaFoldDB" id="A0A383S3G7"/>
<dbReference type="InterPro" id="IPR036837">
    <property type="entry name" value="Cation_efflux_CTD_sf"/>
</dbReference>
<dbReference type="EMBL" id="UNQJ01000002">
    <property type="protein sequence ID" value="SYZ32540.1"/>
    <property type="molecule type" value="Genomic_DNA"/>
</dbReference>
<organism evidence="11 12">
    <name type="scientific">Propionibacterium australiense</name>
    <dbReference type="NCBI Taxonomy" id="119981"/>
    <lineage>
        <taxon>Bacteria</taxon>
        <taxon>Bacillati</taxon>
        <taxon>Actinomycetota</taxon>
        <taxon>Actinomycetes</taxon>
        <taxon>Propionibacteriales</taxon>
        <taxon>Propionibacteriaceae</taxon>
        <taxon>Propionibacterium</taxon>
    </lineage>
</organism>
<dbReference type="InterPro" id="IPR058533">
    <property type="entry name" value="Cation_efflux_TM"/>
</dbReference>
<dbReference type="InterPro" id="IPR027469">
    <property type="entry name" value="Cation_efflux_TMD_sf"/>
</dbReference>
<keyword evidence="4 7" id="KW-0812">Transmembrane</keyword>
<dbReference type="GO" id="GO:0005886">
    <property type="term" value="C:plasma membrane"/>
    <property type="evidence" value="ECO:0007669"/>
    <property type="project" value="TreeGrafter"/>
</dbReference>
<evidence type="ECO:0000256" key="2">
    <source>
        <dbReference type="ARBA" id="ARBA00008114"/>
    </source>
</evidence>
<dbReference type="Proteomes" id="UP000279336">
    <property type="component" value="Unassembled WGS sequence"/>
</dbReference>
<dbReference type="Pfam" id="PF16916">
    <property type="entry name" value="ZT_dimer"/>
    <property type="match status" value="1"/>
</dbReference>
<dbReference type="RefSeq" id="WP_119160925.1">
    <property type="nucleotide sequence ID" value="NZ_LR134442.1"/>
</dbReference>
<evidence type="ECO:0000256" key="4">
    <source>
        <dbReference type="ARBA" id="ARBA00022692"/>
    </source>
</evidence>
<comment type="subcellular location">
    <subcellularLocation>
        <location evidence="1">Membrane</location>
        <topology evidence="1">Multi-pass membrane protein</topology>
    </subcellularLocation>
</comment>
<dbReference type="Gene3D" id="1.20.1510.10">
    <property type="entry name" value="Cation efflux protein transmembrane domain"/>
    <property type="match status" value="1"/>
</dbReference>
<proteinExistence type="inferred from homology"/>
<feature type="transmembrane region" description="Helical" evidence="7">
    <location>
        <begin position="186"/>
        <end position="203"/>
    </location>
</feature>
<dbReference type="EMBL" id="RCIW01000004">
    <property type="protein sequence ID" value="RLP11991.1"/>
    <property type="molecule type" value="Genomic_DNA"/>
</dbReference>
<feature type="transmembrane region" description="Helical" evidence="7">
    <location>
        <begin position="16"/>
        <end position="37"/>
    </location>
</feature>
<dbReference type="OrthoDB" id="9813655at2"/>
<dbReference type="NCBIfam" id="TIGR01297">
    <property type="entry name" value="CDF"/>
    <property type="match status" value="1"/>
</dbReference>
<keyword evidence="3" id="KW-0813">Transport</keyword>
<dbReference type="SUPFAM" id="SSF161111">
    <property type="entry name" value="Cation efflux protein transmembrane domain-like"/>
    <property type="match status" value="1"/>
</dbReference>
<sequence length="304" mass="32689">MTNAPRYSPPADLSRYAWLSIGAALATIVLKSMAAAMTGSVSLLSDALESFVNLIAAVMALAMLKISVRPPDANHPFGHSKAEYFSAAVEGVMVLIAAIAIMWKAIERLIHPQMPEQLGAGLAICAVSAVINGAVGLLLIRRGDRLRSATLSADGRHLMTDVITSVAVLVGVGLVALTGWARLDPIVAVIAGVNILRIGVGLVKSSVDGLMDIALPPELEERLEAVLEARCTSQISFHAVRTRESGNRRFMEFHLLVPDEWSVKTSHDLAEDIVDELRGVEPDLRVTVHVEPLHDARSYEDIEI</sequence>
<feature type="transmembrane region" description="Helical" evidence="7">
    <location>
        <begin position="118"/>
        <end position="140"/>
    </location>
</feature>
<dbReference type="Proteomes" id="UP000263928">
    <property type="component" value="Unassembled WGS sequence"/>
</dbReference>
<evidence type="ECO:0000313" key="10">
    <source>
        <dbReference type="EMBL" id="RLP11991.1"/>
    </source>
</evidence>
<keyword evidence="12" id="KW-1185">Reference proteome</keyword>
<dbReference type="GO" id="GO:0015341">
    <property type="term" value="F:zinc efflux antiporter activity"/>
    <property type="evidence" value="ECO:0007669"/>
    <property type="project" value="TreeGrafter"/>
</dbReference>
<evidence type="ECO:0000256" key="3">
    <source>
        <dbReference type="ARBA" id="ARBA00022448"/>
    </source>
</evidence>
<dbReference type="PANTHER" id="PTHR43840">
    <property type="entry name" value="MITOCHONDRIAL METAL TRANSPORTER 1-RELATED"/>
    <property type="match status" value="1"/>
</dbReference>
<reference evidence="12" key="2">
    <citation type="submission" date="2018-08" db="EMBL/GenBank/DDBJ databases">
        <authorList>
            <person name="Hornung B."/>
        </authorList>
    </citation>
    <scope>NUCLEOTIDE SEQUENCE [LARGE SCALE GENOMIC DNA]</scope>
</reference>
<evidence type="ECO:0000313" key="12">
    <source>
        <dbReference type="Proteomes" id="UP000263928"/>
    </source>
</evidence>
<dbReference type="Gene3D" id="3.30.70.1350">
    <property type="entry name" value="Cation efflux protein, cytoplasmic domain"/>
    <property type="match status" value="1"/>
</dbReference>
<evidence type="ECO:0000256" key="6">
    <source>
        <dbReference type="ARBA" id="ARBA00023136"/>
    </source>
</evidence>
<feature type="transmembrane region" description="Helical" evidence="7">
    <location>
        <begin position="84"/>
        <end position="106"/>
    </location>
</feature>
<evidence type="ECO:0000313" key="11">
    <source>
        <dbReference type="EMBL" id="SYZ32540.1"/>
    </source>
</evidence>
<evidence type="ECO:0000259" key="8">
    <source>
        <dbReference type="Pfam" id="PF01545"/>
    </source>
</evidence>
<dbReference type="PANTHER" id="PTHR43840:SF15">
    <property type="entry name" value="MITOCHONDRIAL METAL TRANSPORTER 1-RELATED"/>
    <property type="match status" value="1"/>
</dbReference>
<protein>
    <submittedName>
        <fullName evidence="10 11">Cation diffusion facilitator family transporter</fullName>
    </submittedName>
</protein>
<dbReference type="GO" id="GO:0006882">
    <property type="term" value="P:intracellular zinc ion homeostasis"/>
    <property type="evidence" value="ECO:0007669"/>
    <property type="project" value="TreeGrafter"/>
</dbReference>
<evidence type="ECO:0000256" key="7">
    <source>
        <dbReference type="SAM" id="Phobius"/>
    </source>
</evidence>
<dbReference type="InterPro" id="IPR002524">
    <property type="entry name" value="Cation_efflux"/>
</dbReference>
<dbReference type="GO" id="GO:0015093">
    <property type="term" value="F:ferrous iron transmembrane transporter activity"/>
    <property type="evidence" value="ECO:0007669"/>
    <property type="project" value="TreeGrafter"/>
</dbReference>
<reference evidence="10 13" key="3">
    <citation type="submission" date="2018-10" db="EMBL/GenBank/DDBJ databases">
        <title>Propionibacterium australiense Genome Sequencing and Assembly.</title>
        <authorList>
            <person name="Bernier A.-M."/>
            <person name="Bernard K."/>
        </authorList>
    </citation>
    <scope>NUCLEOTIDE SEQUENCE [LARGE SCALE GENOMIC DNA]</scope>
    <source>
        <strain evidence="10 13">NML98A078</strain>
    </source>
</reference>
<gene>
    <name evidence="10" type="ORF">D7U36_03780</name>
    <name evidence="11" type="ORF">PROPAUS_0425</name>
</gene>
<dbReference type="SUPFAM" id="SSF160240">
    <property type="entry name" value="Cation efflux protein cytoplasmic domain-like"/>
    <property type="match status" value="1"/>
</dbReference>
<comment type="similarity">
    <text evidence="2">Belongs to the cation diffusion facilitator (CDF) transporter (TC 2.A.4) family.</text>
</comment>
<dbReference type="GO" id="GO:0015086">
    <property type="term" value="F:cadmium ion transmembrane transporter activity"/>
    <property type="evidence" value="ECO:0007669"/>
    <property type="project" value="TreeGrafter"/>
</dbReference>
<evidence type="ECO:0000256" key="5">
    <source>
        <dbReference type="ARBA" id="ARBA00022989"/>
    </source>
</evidence>
<feature type="domain" description="Cation efflux protein cytoplasmic" evidence="9">
    <location>
        <begin position="215"/>
        <end position="292"/>
    </location>
</feature>
<reference evidence="11" key="1">
    <citation type="submission" date="2018-08" db="EMBL/GenBank/DDBJ databases">
        <authorList>
            <person name="Ferrada E.E."/>
            <person name="Latorre B.A."/>
        </authorList>
    </citation>
    <scope>NUCLEOTIDE SEQUENCE [LARGE SCALE GENOMIC DNA]</scope>
    <source>
        <strain evidence="11">Propionibacterium_australiense1</strain>
    </source>
</reference>
<name>A0A383S3G7_9ACTN</name>
<feature type="transmembrane region" description="Helical" evidence="7">
    <location>
        <begin position="161"/>
        <end position="180"/>
    </location>
</feature>
<keyword evidence="6 7" id="KW-0472">Membrane</keyword>
<evidence type="ECO:0000259" key="9">
    <source>
        <dbReference type="Pfam" id="PF16916"/>
    </source>
</evidence>
<evidence type="ECO:0000313" key="13">
    <source>
        <dbReference type="Proteomes" id="UP000279336"/>
    </source>
</evidence>
<feature type="transmembrane region" description="Helical" evidence="7">
    <location>
        <begin position="43"/>
        <end position="64"/>
    </location>
</feature>
<dbReference type="InterPro" id="IPR050291">
    <property type="entry name" value="CDF_Transporter"/>
</dbReference>
<keyword evidence="5 7" id="KW-1133">Transmembrane helix</keyword>
<feature type="domain" description="Cation efflux protein transmembrane" evidence="8">
    <location>
        <begin position="18"/>
        <end position="211"/>
    </location>
</feature>
<dbReference type="InterPro" id="IPR027470">
    <property type="entry name" value="Cation_efflux_CTD"/>
</dbReference>
<dbReference type="Pfam" id="PF01545">
    <property type="entry name" value="Cation_efflux"/>
    <property type="match status" value="1"/>
</dbReference>
<evidence type="ECO:0000256" key="1">
    <source>
        <dbReference type="ARBA" id="ARBA00004141"/>
    </source>
</evidence>
<accession>A0A383S3G7</accession>